<dbReference type="GO" id="GO:0061710">
    <property type="term" value="F:L-threonylcarbamoyladenylate synthase"/>
    <property type="evidence" value="ECO:0007669"/>
    <property type="project" value="UniProtKB-EC"/>
</dbReference>
<dbReference type="InterPro" id="IPR006070">
    <property type="entry name" value="Sua5-like_dom"/>
</dbReference>
<dbReference type="GO" id="GO:0005737">
    <property type="term" value="C:cytoplasm"/>
    <property type="evidence" value="ECO:0007669"/>
    <property type="project" value="UniProtKB-SubCell"/>
</dbReference>
<evidence type="ECO:0000259" key="12">
    <source>
        <dbReference type="PROSITE" id="PS51163"/>
    </source>
</evidence>
<keyword evidence="4" id="KW-0963">Cytoplasm</keyword>
<dbReference type="GO" id="GO:0000049">
    <property type="term" value="F:tRNA binding"/>
    <property type="evidence" value="ECO:0007669"/>
    <property type="project" value="TreeGrafter"/>
</dbReference>
<comment type="similarity">
    <text evidence="2">Belongs to the SUA5 family.</text>
</comment>
<evidence type="ECO:0000256" key="11">
    <source>
        <dbReference type="ARBA" id="ARBA00048366"/>
    </source>
</evidence>
<dbReference type="GO" id="GO:0003725">
    <property type="term" value="F:double-stranded RNA binding"/>
    <property type="evidence" value="ECO:0007669"/>
    <property type="project" value="InterPro"/>
</dbReference>
<comment type="subcellular location">
    <subcellularLocation>
        <location evidence="1">Cytoplasm</location>
    </subcellularLocation>
</comment>
<keyword evidence="9" id="KW-0067">ATP-binding</keyword>
<keyword evidence="6" id="KW-0819">tRNA processing</keyword>
<dbReference type="AlphaFoldDB" id="A0A1H3AXP7"/>
<dbReference type="EMBL" id="FNOV01000001">
    <property type="protein sequence ID" value="SDX33589.1"/>
    <property type="molecule type" value="Genomic_DNA"/>
</dbReference>
<keyword evidence="14" id="KW-1185">Reference proteome</keyword>
<dbReference type="InterPro" id="IPR050156">
    <property type="entry name" value="TC-AMP_synthase_SUA5"/>
</dbReference>
<keyword evidence="5" id="KW-0808">Transferase</keyword>
<evidence type="ECO:0000256" key="9">
    <source>
        <dbReference type="ARBA" id="ARBA00022840"/>
    </source>
</evidence>
<evidence type="ECO:0000256" key="8">
    <source>
        <dbReference type="ARBA" id="ARBA00022741"/>
    </source>
</evidence>
<accession>A0A1H3AXP7</accession>
<reference evidence="14" key="1">
    <citation type="submission" date="2016-10" db="EMBL/GenBank/DDBJ databases">
        <authorList>
            <person name="Varghese N."/>
            <person name="Submissions S."/>
        </authorList>
    </citation>
    <scope>NUCLEOTIDE SEQUENCE [LARGE SCALE GENOMIC DNA]</scope>
    <source>
        <strain evidence="14">CGMCC 1.8975</strain>
    </source>
</reference>
<dbReference type="PANTHER" id="PTHR17490:SF16">
    <property type="entry name" value="THREONYLCARBAMOYL-AMP SYNTHASE"/>
    <property type="match status" value="1"/>
</dbReference>
<evidence type="ECO:0000256" key="7">
    <source>
        <dbReference type="ARBA" id="ARBA00022695"/>
    </source>
</evidence>
<keyword evidence="8" id="KW-0547">Nucleotide-binding</keyword>
<dbReference type="Proteomes" id="UP000199249">
    <property type="component" value="Unassembled WGS sequence"/>
</dbReference>
<protein>
    <recommendedName>
        <fullName evidence="10">L-threonylcarbamoyladenylate synthase</fullName>
        <ecNumber evidence="3">2.7.7.87</ecNumber>
    </recommendedName>
    <alternativeName>
        <fullName evidence="10">L-threonylcarbamoyladenylate synthase</fullName>
    </alternativeName>
</protein>
<dbReference type="RefSeq" id="WP_092736699.1">
    <property type="nucleotide sequence ID" value="NZ_FNOV01000001.1"/>
</dbReference>
<keyword evidence="7" id="KW-0548">Nucleotidyltransferase</keyword>
<evidence type="ECO:0000313" key="14">
    <source>
        <dbReference type="Proteomes" id="UP000199249"/>
    </source>
</evidence>
<evidence type="ECO:0000313" key="13">
    <source>
        <dbReference type="EMBL" id="SDX33589.1"/>
    </source>
</evidence>
<dbReference type="SUPFAM" id="SSF55821">
    <property type="entry name" value="YrdC/RibB"/>
    <property type="match status" value="1"/>
</dbReference>
<dbReference type="Pfam" id="PF01300">
    <property type="entry name" value="Sua5_yciO_yrdC"/>
    <property type="match status" value="1"/>
</dbReference>
<dbReference type="InterPro" id="IPR017945">
    <property type="entry name" value="DHBP_synth_RibB-like_a/b_dom"/>
</dbReference>
<proteinExistence type="inferred from homology"/>
<dbReference type="EC" id="2.7.7.87" evidence="3"/>
<dbReference type="PANTHER" id="PTHR17490">
    <property type="entry name" value="SUA5"/>
    <property type="match status" value="1"/>
</dbReference>
<sequence length="193" mass="21196">MIPKFLRSEADSAVDALLLQQVILYPTDTIWGLGCDAELSRGVEQIYKLKNRPAEKACIVLVADESMFARYAAVVPDNLPELLAAQTRPTTYIVPGSRHLASNLLAPDGTIGLRVVLDDEFCRLVLRRLGHGLVSTSANLSGEASPAMFSEIAPELVRKVDYVVSWRQDDPTRAVPSRVVRVLPNGTLETVRE</sequence>
<dbReference type="GO" id="GO:0008033">
    <property type="term" value="P:tRNA processing"/>
    <property type="evidence" value="ECO:0007669"/>
    <property type="project" value="UniProtKB-KW"/>
</dbReference>
<dbReference type="GO" id="GO:0006450">
    <property type="term" value="P:regulation of translational fidelity"/>
    <property type="evidence" value="ECO:0007669"/>
    <property type="project" value="TreeGrafter"/>
</dbReference>
<dbReference type="Gene3D" id="3.90.870.10">
    <property type="entry name" value="DHBP synthase"/>
    <property type="match status" value="1"/>
</dbReference>
<comment type="catalytic activity">
    <reaction evidence="11">
        <text>L-threonine + hydrogencarbonate + ATP = L-threonylcarbamoyladenylate + diphosphate + H2O</text>
        <dbReference type="Rhea" id="RHEA:36407"/>
        <dbReference type="ChEBI" id="CHEBI:15377"/>
        <dbReference type="ChEBI" id="CHEBI:17544"/>
        <dbReference type="ChEBI" id="CHEBI:30616"/>
        <dbReference type="ChEBI" id="CHEBI:33019"/>
        <dbReference type="ChEBI" id="CHEBI:57926"/>
        <dbReference type="ChEBI" id="CHEBI:73682"/>
        <dbReference type="EC" id="2.7.7.87"/>
    </reaction>
</comment>
<dbReference type="PROSITE" id="PS51163">
    <property type="entry name" value="YRDC"/>
    <property type="match status" value="1"/>
</dbReference>
<feature type="domain" description="YrdC-like" evidence="12">
    <location>
        <begin position="7"/>
        <end position="193"/>
    </location>
</feature>
<evidence type="ECO:0000256" key="5">
    <source>
        <dbReference type="ARBA" id="ARBA00022679"/>
    </source>
</evidence>
<organism evidence="13 14">
    <name type="scientific">Hymenobacter psychrophilus</name>
    <dbReference type="NCBI Taxonomy" id="651662"/>
    <lineage>
        <taxon>Bacteria</taxon>
        <taxon>Pseudomonadati</taxon>
        <taxon>Bacteroidota</taxon>
        <taxon>Cytophagia</taxon>
        <taxon>Cytophagales</taxon>
        <taxon>Hymenobacteraceae</taxon>
        <taxon>Hymenobacter</taxon>
    </lineage>
</organism>
<evidence type="ECO:0000256" key="1">
    <source>
        <dbReference type="ARBA" id="ARBA00004496"/>
    </source>
</evidence>
<evidence type="ECO:0000256" key="4">
    <source>
        <dbReference type="ARBA" id="ARBA00022490"/>
    </source>
</evidence>
<evidence type="ECO:0000256" key="10">
    <source>
        <dbReference type="ARBA" id="ARBA00029774"/>
    </source>
</evidence>
<gene>
    <name evidence="13" type="ORF">SAMN04488069_10157</name>
</gene>
<dbReference type="OrthoDB" id="9814580at2"/>
<dbReference type="GO" id="GO:0005524">
    <property type="term" value="F:ATP binding"/>
    <property type="evidence" value="ECO:0007669"/>
    <property type="project" value="UniProtKB-KW"/>
</dbReference>
<name>A0A1H3AXP7_9BACT</name>
<evidence type="ECO:0000256" key="3">
    <source>
        <dbReference type="ARBA" id="ARBA00012584"/>
    </source>
</evidence>
<evidence type="ECO:0000256" key="6">
    <source>
        <dbReference type="ARBA" id="ARBA00022694"/>
    </source>
</evidence>
<evidence type="ECO:0000256" key="2">
    <source>
        <dbReference type="ARBA" id="ARBA00007663"/>
    </source>
</evidence>
<dbReference type="STRING" id="651662.SAMN04488069_10157"/>